<evidence type="ECO:0000313" key="3">
    <source>
        <dbReference type="Proteomes" id="UP000288859"/>
    </source>
</evidence>
<accession>A0A438N7D8</accession>
<evidence type="ECO:0000313" key="2">
    <source>
        <dbReference type="EMBL" id="RVX71671.1"/>
    </source>
</evidence>
<evidence type="ECO:0008006" key="4">
    <source>
        <dbReference type="Google" id="ProtNLM"/>
    </source>
</evidence>
<evidence type="ECO:0000256" key="1">
    <source>
        <dbReference type="SAM" id="MobiDB-lite"/>
    </source>
</evidence>
<organism evidence="2 3">
    <name type="scientific">Exophiala mesophila</name>
    <name type="common">Black yeast-like fungus</name>
    <dbReference type="NCBI Taxonomy" id="212818"/>
    <lineage>
        <taxon>Eukaryota</taxon>
        <taxon>Fungi</taxon>
        <taxon>Dikarya</taxon>
        <taxon>Ascomycota</taxon>
        <taxon>Pezizomycotina</taxon>
        <taxon>Eurotiomycetes</taxon>
        <taxon>Chaetothyriomycetidae</taxon>
        <taxon>Chaetothyriales</taxon>
        <taxon>Herpotrichiellaceae</taxon>
        <taxon>Exophiala</taxon>
    </lineage>
</organism>
<gene>
    <name evidence="2" type="ORF">B0A52_03855</name>
</gene>
<dbReference type="PANTHER" id="PTHR21521">
    <property type="entry name" value="AMUN, ISOFORM A"/>
    <property type="match status" value="1"/>
</dbReference>
<name>A0A438N7D8_EXOME</name>
<dbReference type="AlphaFoldDB" id="A0A438N7D8"/>
<dbReference type="Proteomes" id="UP000288859">
    <property type="component" value="Unassembled WGS sequence"/>
</dbReference>
<comment type="caution">
    <text evidence="2">The sequence shown here is derived from an EMBL/GenBank/DDBJ whole genome shotgun (WGS) entry which is preliminary data.</text>
</comment>
<sequence>MSSIPSTAEISRASFQAVLALYPAFVEQAYGGRLKDPKKVVEAVQRDKWRFEDLPSQIAASRNGKTTSAIKDIKAGGLTKDALEKLVQWKICLGLAFVIGMVRKNDPSVIQQQTALAFETLESSDLSSRSAQTIIKALDVVCKLSGIGPATGTLILNLYDPTNVPFFQDELFAWLFPESKGVKLKYNQKEYRQLIEATQPILQRLKVTAVDLEKVSYVLGHKDVVDEETKQKLDEALSQSLSSKDEPEPGLDNLKGNAPSAGGEETVPKDHPQKRRKRPVGNTSNADEEPRKRRSQRGK</sequence>
<proteinExistence type="predicted"/>
<protein>
    <recommendedName>
        <fullName evidence="4">ADA HAT complex component 1</fullName>
    </recommendedName>
</protein>
<dbReference type="PANTHER" id="PTHR21521:SF0">
    <property type="entry name" value="AMUN, ISOFORM A"/>
    <property type="match status" value="1"/>
</dbReference>
<dbReference type="OrthoDB" id="8249012at2759"/>
<feature type="region of interest" description="Disordered" evidence="1">
    <location>
        <begin position="235"/>
        <end position="299"/>
    </location>
</feature>
<dbReference type="VEuPathDB" id="FungiDB:PV10_08477"/>
<reference evidence="2 3" key="1">
    <citation type="submission" date="2017-03" db="EMBL/GenBank/DDBJ databases">
        <title>Genomes of endolithic fungi from Antarctica.</title>
        <authorList>
            <person name="Coleine C."/>
            <person name="Masonjones S."/>
            <person name="Stajich J.E."/>
        </authorList>
    </citation>
    <scope>NUCLEOTIDE SEQUENCE [LARGE SCALE GENOMIC DNA]</scope>
    <source>
        <strain evidence="2 3">CCFEE 6314</strain>
    </source>
</reference>
<dbReference type="EMBL" id="NAJM01000016">
    <property type="protein sequence ID" value="RVX71671.1"/>
    <property type="molecule type" value="Genomic_DNA"/>
</dbReference>